<proteinExistence type="predicted"/>
<evidence type="ECO:0000313" key="1">
    <source>
        <dbReference type="EMBL" id="TNN76787.1"/>
    </source>
</evidence>
<keyword evidence="2" id="KW-1185">Reference proteome</keyword>
<gene>
    <name evidence="1" type="ORF">EYF80_013036</name>
</gene>
<comment type="caution">
    <text evidence="1">The sequence shown here is derived from an EMBL/GenBank/DDBJ whole genome shotgun (WGS) entry which is preliminary data.</text>
</comment>
<protein>
    <submittedName>
        <fullName evidence="1">Uncharacterized protein</fullName>
    </submittedName>
</protein>
<name>A0A4Z2IG74_9TELE</name>
<dbReference type="Proteomes" id="UP000314294">
    <property type="component" value="Unassembled WGS sequence"/>
</dbReference>
<reference evidence="1 2" key="1">
    <citation type="submission" date="2019-03" db="EMBL/GenBank/DDBJ databases">
        <title>First draft genome of Liparis tanakae, snailfish: a comprehensive survey of snailfish specific genes.</title>
        <authorList>
            <person name="Kim W."/>
            <person name="Song I."/>
            <person name="Jeong J.-H."/>
            <person name="Kim D."/>
            <person name="Kim S."/>
            <person name="Ryu S."/>
            <person name="Song J.Y."/>
            <person name="Lee S.K."/>
        </authorList>
    </citation>
    <scope>NUCLEOTIDE SEQUENCE [LARGE SCALE GENOMIC DNA]</scope>
    <source>
        <tissue evidence="1">Muscle</tissue>
    </source>
</reference>
<dbReference type="AlphaFoldDB" id="A0A4Z2IG74"/>
<accession>A0A4Z2IG74</accession>
<dbReference type="EMBL" id="SRLO01000090">
    <property type="protein sequence ID" value="TNN76787.1"/>
    <property type="molecule type" value="Genomic_DNA"/>
</dbReference>
<organism evidence="1 2">
    <name type="scientific">Liparis tanakae</name>
    <name type="common">Tanaka's snailfish</name>
    <dbReference type="NCBI Taxonomy" id="230148"/>
    <lineage>
        <taxon>Eukaryota</taxon>
        <taxon>Metazoa</taxon>
        <taxon>Chordata</taxon>
        <taxon>Craniata</taxon>
        <taxon>Vertebrata</taxon>
        <taxon>Euteleostomi</taxon>
        <taxon>Actinopterygii</taxon>
        <taxon>Neopterygii</taxon>
        <taxon>Teleostei</taxon>
        <taxon>Neoteleostei</taxon>
        <taxon>Acanthomorphata</taxon>
        <taxon>Eupercaria</taxon>
        <taxon>Perciformes</taxon>
        <taxon>Cottioidei</taxon>
        <taxon>Cottales</taxon>
        <taxon>Liparidae</taxon>
        <taxon>Liparis</taxon>
    </lineage>
</organism>
<sequence>MKHGCQAPPQEQATRVYRGVMVVRCVCPGHRATWSCVKGYHTLGGGDVVVHAEPGVRPDRGGEVGLGAPPLVEHPSLLVELDRRCGASAAIWCCVRSGYDAVQVRAAA</sequence>
<evidence type="ECO:0000313" key="2">
    <source>
        <dbReference type="Proteomes" id="UP000314294"/>
    </source>
</evidence>